<comment type="caution">
    <text evidence="1">The sequence shown here is derived from an EMBL/GenBank/DDBJ whole genome shotgun (WGS) entry which is preliminary data.</text>
</comment>
<accession>A0ABV7E614</accession>
<proteinExistence type="predicted"/>
<dbReference type="EMBL" id="JBHRST010000005">
    <property type="protein sequence ID" value="MFC3097052.1"/>
    <property type="molecule type" value="Genomic_DNA"/>
</dbReference>
<name>A0ABV7E614_9SPHN</name>
<reference evidence="2" key="1">
    <citation type="journal article" date="2019" name="Int. J. Syst. Evol. Microbiol.">
        <title>The Global Catalogue of Microorganisms (GCM) 10K type strain sequencing project: providing services to taxonomists for standard genome sequencing and annotation.</title>
        <authorList>
            <consortium name="The Broad Institute Genomics Platform"/>
            <consortium name="The Broad Institute Genome Sequencing Center for Infectious Disease"/>
            <person name="Wu L."/>
            <person name="Ma J."/>
        </authorList>
    </citation>
    <scope>NUCLEOTIDE SEQUENCE [LARGE SCALE GENOMIC DNA]</scope>
    <source>
        <strain evidence="2">KCTC 52607</strain>
    </source>
</reference>
<dbReference type="InterPro" id="IPR011738">
    <property type="entry name" value="Phage_CHP"/>
</dbReference>
<evidence type="ECO:0008006" key="3">
    <source>
        <dbReference type="Google" id="ProtNLM"/>
    </source>
</evidence>
<organism evidence="1 2">
    <name type="scientific">Alteraurantiacibacter palmitatis</name>
    <dbReference type="NCBI Taxonomy" id="2054628"/>
    <lineage>
        <taxon>Bacteria</taxon>
        <taxon>Pseudomonadati</taxon>
        <taxon>Pseudomonadota</taxon>
        <taxon>Alphaproteobacteria</taxon>
        <taxon>Sphingomonadales</taxon>
        <taxon>Erythrobacteraceae</taxon>
        <taxon>Alteraurantiacibacter</taxon>
    </lineage>
</organism>
<evidence type="ECO:0000313" key="1">
    <source>
        <dbReference type="EMBL" id="MFC3097052.1"/>
    </source>
</evidence>
<dbReference type="RefSeq" id="WP_336927564.1">
    <property type="nucleotide sequence ID" value="NZ_JBANRO010000016.1"/>
</dbReference>
<gene>
    <name evidence="1" type="ORF">ACFODU_04485</name>
</gene>
<dbReference type="Proteomes" id="UP001595456">
    <property type="component" value="Unassembled WGS sequence"/>
</dbReference>
<dbReference type="CDD" id="cd08054">
    <property type="entry name" value="gp6"/>
    <property type="match status" value="1"/>
</dbReference>
<sequence>MSEIVTIEPPQDRPVTLEEARQQLRLDAHDEDMLLAIHLDAAQAELERLADLRLCQQTLAVVLGAWPDEITVPVRPVTIAAITYTATGGATVTLPEVDYIARARHGFMRIRPAAGKSWPPLALDGQITVTLSAGFAEDHPDLAIARAAILVKTASLFENREGAGCLAFDTLVNQLAARWV</sequence>
<dbReference type="Gene3D" id="1.10.3230.30">
    <property type="entry name" value="Phage gp6-like head-tail connector protein"/>
    <property type="match status" value="1"/>
</dbReference>
<protein>
    <recommendedName>
        <fullName evidence="3">PhiE125 gp8 family phage protein</fullName>
    </recommendedName>
</protein>
<keyword evidence="2" id="KW-1185">Reference proteome</keyword>
<dbReference type="NCBIfam" id="TIGR02215">
    <property type="entry name" value="phage_chp_gp8"/>
    <property type="match status" value="1"/>
</dbReference>
<evidence type="ECO:0000313" key="2">
    <source>
        <dbReference type="Proteomes" id="UP001595456"/>
    </source>
</evidence>